<sequence>MLHVPAIQTPPPHPQDEDENVSSPSSRSQSPNMSLPQNIQVPVFSLQSPPDDTPTGDGDDGRGSPVILDVPEMGSPKSTACLLEPPASGFYQPHLLEAPGTHLELPGGRLEPPRTLHFSLPPFPQHNVPSLLQVPITHGPRRRHSWICR</sequence>
<dbReference type="EMBL" id="JAWZYT010004237">
    <property type="protein sequence ID" value="KAK4294649.1"/>
    <property type="molecule type" value="Genomic_DNA"/>
</dbReference>
<comment type="caution">
    <text evidence="2">The sequence shown here is derived from an EMBL/GenBank/DDBJ whole genome shotgun (WGS) entry which is preliminary data.</text>
</comment>
<dbReference type="Proteomes" id="UP001292094">
    <property type="component" value="Unassembled WGS sequence"/>
</dbReference>
<gene>
    <name evidence="2" type="ORF">Pmani_032737</name>
</gene>
<evidence type="ECO:0000313" key="2">
    <source>
        <dbReference type="EMBL" id="KAK4294649.1"/>
    </source>
</evidence>
<feature type="region of interest" description="Disordered" evidence="1">
    <location>
        <begin position="1"/>
        <end position="73"/>
    </location>
</feature>
<feature type="compositionally biased region" description="Polar residues" evidence="1">
    <location>
        <begin position="37"/>
        <end position="48"/>
    </location>
</feature>
<feature type="compositionally biased region" description="Low complexity" evidence="1">
    <location>
        <begin position="22"/>
        <end position="36"/>
    </location>
</feature>
<accession>A0AAE1TTH2</accession>
<name>A0AAE1TTH2_9EUCA</name>
<evidence type="ECO:0000313" key="3">
    <source>
        <dbReference type="Proteomes" id="UP001292094"/>
    </source>
</evidence>
<protein>
    <submittedName>
        <fullName evidence="2">Uncharacterized protein</fullName>
    </submittedName>
</protein>
<dbReference type="AlphaFoldDB" id="A0AAE1TTH2"/>
<organism evidence="2 3">
    <name type="scientific">Petrolisthes manimaculis</name>
    <dbReference type="NCBI Taxonomy" id="1843537"/>
    <lineage>
        <taxon>Eukaryota</taxon>
        <taxon>Metazoa</taxon>
        <taxon>Ecdysozoa</taxon>
        <taxon>Arthropoda</taxon>
        <taxon>Crustacea</taxon>
        <taxon>Multicrustacea</taxon>
        <taxon>Malacostraca</taxon>
        <taxon>Eumalacostraca</taxon>
        <taxon>Eucarida</taxon>
        <taxon>Decapoda</taxon>
        <taxon>Pleocyemata</taxon>
        <taxon>Anomura</taxon>
        <taxon>Galatheoidea</taxon>
        <taxon>Porcellanidae</taxon>
        <taxon>Petrolisthes</taxon>
    </lineage>
</organism>
<keyword evidence="3" id="KW-1185">Reference proteome</keyword>
<reference evidence="2" key="1">
    <citation type="submission" date="2023-11" db="EMBL/GenBank/DDBJ databases">
        <title>Genome assemblies of two species of porcelain crab, Petrolisthes cinctipes and Petrolisthes manimaculis (Anomura: Porcellanidae).</title>
        <authorList>
            <person name="Angst P."/>
        </authorList>
    </citation>
    <scope>NUCLEOTIDE SEQUENCE</scope>
    <source>
        <strain evidence="2">PB745_02</strain>
        <tissue evidence="2">Gill</tissue>
    </source>
</reference>
<proteinExistence type="predicted"/>
<evidence type="ECO:0000256" key="1">
    <source>
        <dbReference type="SAM" id="MobiDB-lite"/>
    </source>
</evidence>